<keyword evidence="1" id="KW-0472">Membrane</keyword>
<dbReference type="SUPFAM" id="SSF53383">
    <property type="entry name" value="PLP-dependent transferases"/>
    <property type="match status" value="1"/>
</dbReference>
<gene>
    <name evidence="2" type="ORF">DICVIV_03695</name>
</gene>
<name>A0A0D8Y1T9_DICVI</name>
<organism evidence="2 3">
    <name type="scientific">Dictyocaulus viviparus</name>
    <name type="common">Bovine lungworm</name>
    <dbReference type="NCBI Taxonomy" id="29172"/>
    <lineage>
        <taxon>Eukaryota</taxon>
        <taxon>Metazoa</taxon>
        <taxon>Ecdysozoa</taxon>
        <taxon>Nematoda</taxon>
        <taxon>Chromadorea</taxon>
        <taxon>Rhabditida</taxon>
        <taxon>Rhabditina</taxon>
        <taxon>Rhabditomorpha</taxon>
        <taxon>Strongyloidea</taxon>
        <taxon>Metastrongylidae</taxon>
        <taxon>Dictyocaulus</taxon>
    </lineage>
</organism>
<keyword evidence="3" id="KW-1185">Reference proteome</keyword>
<evidence type="ECO:0000256" key="1">
    <source>
        <dbReference type="SAM" id="Phobius"/>
    </source>
</evidence>
<dbReference type="AlphaFoldDB" id="A0A0D8Y1T9"/>
<keyword evidence="1" id="KW-0812">Transmembrane</keyword>
<dbReference type="EMBL" id="KN716214">
    <property type="protein sequence ID" value="KJH50132.1"/>
    <property type="molecule type" value="Genomic_DNA"/>
</dbReference>
<reference evidence="3" key="2">
    <citation type="journal article" date="2016" name="Sci. Rep.">
        <title>Dictyocaulus viviparus genome, variome and transcriptome elucidate lungworm biology and support future intervention.</title>
        <authorList>
            <person name="McNulty S.N."/>
            <person name="Strube C."/>
            <person name="Rosa B.A."/>
            <person name="Martin J.C."/>
            <person name="Tyagi R."/>
            <person name="Choi Y.J."/>
            <person name="Wang Q."/>
            <person name="Hallsworth Pepin K."/>
            <person name="Zhang X."/>
            <person name="Ozersky P."/>
            <person name="Wilson R.K."/>
            <person name="Sternberg P.W."/>
            <person name="Gasser R.B."/>
            <person name="Mitreva M."/>
        </authorList>
    </citation>
    <scope>NUCLEOTIDE SEQUENCE [LARGE SCALE GENOMIC DNA]</scope>
    <source>
        <strain evidence="3">HannoverDv2000</strain>
    </source>
</reference>
<accession>A0A0D8Y1T9</accession>
<sequence>MSTIRSTMCIDDFMRRKLEERTDILECAWNYRQDGVDEQSDNIDKFNPNHLTKIAVYFSWIVLLLFAYLRETLRLLGLENNKFGKERPEQQDFVPLYSDFESVYSRNCYNRVRDVFERPIASAPSSTVDLLDRISNDYNWTFNYPGTRTNVINVGSYNYLGFAQANGPCTDTSIAQIDKEGLATCSTTYEGALHEAVQFLQNYSLLSCKDMTNSLYYGKSICISR</sequence>
<proteinExistence type="predicted"/>
<evidence type="ECO:0000313" key="2">
    <source>
        <dbReference type="EMBL" id="KJH50132.1"/>
    </source>
</evidence>
<dbReference type="STRING" id="29172.A0A0D8Y1T9"/>
<feature type="transmembrane region" description="Helical" evidence="1">
    <location>
        <begin position="50"/>
        <end position="69"/>
    </location>
</feature>
<reference evidence="2 3" key="1">
    <citation type="submission" date="2013-11" db="EMBL/GenBank/DDBJ databases">
        <title>Draft genome of the bovine lungworm Dictyocaulus viviparus.</title>
        <authorList>
            <person name="Mitreva M."/>
        </authorList>
    </citation>
    <scope>NUCLEOTIDE SEQUENCE [LARGE SCALE GENOMIC DNA]</scope>
    <source>
        <strain evidence="2 3">HannoverDv2000</strain>
    </source>
</reference>
<dbReference type="InterPro" id="IPR015424">
    <property type="entry name" value="PyrdxlP-dep_Trfase"/>
</dbReference>
<protein>
    <recommendedName>
        <fullName evidence="4">Aminotransferase class I/classII domain-containing protein</fullName>
    </recommendedName>
</protein>
<evidence type="ECO:0000313" key="3">
    <source>
        <dbReference type="Proteomes" id="UP000053766"/>
    </source>
</evidence>
<keyword evidence="1" id="KW-1133">Transmembrane helix</keyword>
<dbReference type="OrthoDB" id="5856189at2759"/>
<evidence type="ECO:0008006" key="4">
    <source>
        <dbReference type="Google" id="ProtNLM"/>
    </source>
</evidence>
<dbReference type="Proteomes" id="UP000053766">
    <property type="component" value="Unassembled WGS sequence"/>
</dbReference>